<keyword evidence="5" id="KW-1185">Reference proteome</keyword>
<evidence type="ECO:0000313" key="5">
    <source>
        <dbReference type="Proteomes" id="UP001368270"/>
    </source>
</evidence>
<feature type="domain" description="HTH tetR-type" evidence="3">
    <location>
        <begin position="18"/>
        <end position="78"/>
    </location>
</feature>
<dbReference type="SUPFAM" id="SSF46689">
    <property type="entry name" value="Homeodomain-like"/>
    <property type="match status" value="1"/>
</dbReference>
<dbReference type="PANTHER" id="PTHR30055">
    <property type="entry name" value="HTH-TYPE TRANSCRIPTIONAL REGULATOR RUTR"/>
    <property type="match status" value="1"/>
</dbReference>
<dbReference type="Pfam" id="PF00440">
    <property type="entry name" value="TetR_N"/>
    <property type="match status" value="1"/>
</dbReference>
<dbReference type="InterPro" id="IPR050109">
    <property type="entry name" value="HTH-type_TetR-like_transc_reg"/>
</dbReference>
<name>A0ABU8QLG5_9RHOB</name>
<dbReference type="PROSITE" id="PS50977">
    <property type="entry name" value="HTH_TETR_2"/>
    <property type="match status" value="1"/>
</dbReference>
<dbReference type="InterPro" id="IPR001647">
    <property type="entry name" value="HTH_TetR"/>
</dbReference>
<keyword evidence="1 2" id="KW-0238">DNA-binding</keyword>
<reference evidence="4 5" key="1">
    <citation type="submission" date="2024-03" db="EMBL/GenBank/DDBJ databases">
        <title>Cognatishimia coralii sp. nov., a marine bacterium isolated from coral surrounding seawater.</title>
        <authorList>
            <person name="Liu X."/>
            <person name="Liu S."/>
            <person name="Sun H."/>
            <person name="Zhang Y."/>
        </authorList>
    </citation>
    <scope>NUCLEOTIDE SEQUENCE [LARGE SCALE GENOMIC DNA]</scope>
    <source>
        <strain evidence="4 5">D5M38</strain>
    </source>
</reference>
<dbReference type="RefSeq" id="WP_339404825.1">
    <property type="nucleotide sequence ID" value="NZ_JBBGAZ010000021.1"/>
</dbReference>
<evidence type="ECO:0000256" key="2">
    <source>
        <dbReference type="PROSITE-ProRule" id="PRU00335"/>
    </source>
</evidence>
<evidence type="ECO:0000313" key="4">
    <source>
        <dbReference type="EMBL" id="MEJ5220263.1"/>
    </source>
</evidence>
<dbReference type="Gene3D" id="1.10.357.10">
    <property type="entry name" value="Tetracycline Repressor, domain 2"/>
    <property type="match status" value="1"/>
</dbReference>
<dbReference type="EMBL" id="JBBGAZ010000021">
    <property type="protein sequence ID" value="MEJ5220263.1"/>
    <property type="molecule type" value="Genomic_DNA"/>
</dbReference>
<organism evidence="4 5">
    <name type="scientific">Cognatishimia coralii</name>
    <dbReference type="NCBI Taxonomy" id="3083254"/>
    <lineage>
        <taxon>Bacteria</taxon>
        <taxon>Pseudomonadati</taxon>
        <taxon>Pseudomonadota</taxon>
        <taxon>Alphaproteobacteria</taxon>
        <taxon>Rhodobacterales</taxon>
        <taxon>Paracoccaceae</taxon>
        <taxon>Cognatishimia</taxon>
    </lineage>
</organism>
<sequence length="204" mass="22192">MNVQAKIPRKQPVQSRSKATCAAVTEATIQVLMRDGAEALTTTRVAERAGVSVGSLYQYFPNKAALIEAVRQQYFAILSNTVQTALGSAAHLPTEQKLAQAIEALVKSKRENLDLNQAMAHAQYGRQSADFPSEIVAHFSQVVVKLYEPDRAQALTADDMSQIECTVAAIEGALSYAVKTKPSWLAETWFTNKLIDIAATGLPR</sequence>
<evidence type="ECO:0000259" key="3">
    <source>
        <dbReference type="PROSITE" id="PS50977"/>
    </source>
</evidence>
<gene>
    <name evidence="4" type="ORF">WG622_18560</name>
</gene>
<dbReference type="Proteomes" id="UP001368270">
    <property type="component" value="Unassembled WGS sequence"/>
</dbReference>
<dbReference type="PRINTS" id="PR00455">
    <property type="entry name" value="HTHTETR"/>
</dbReference>
<evidence type="ECO:0000256" key="1">
    <source>
        <dbReference type="ARBA" id="ARBA00023125"/>
    </source>
</evidence>
<protein>
    <submittedName>
        <fullName evidence="4">TetR/AcrR family transcriptional regulator</fullName>
    </submittedName>
</protein>
<proteinExistence type="predicted"/>
<feature type="DNA-binding region" description="H-T-H motif" evidence="2">
    <location>
        <begin position="41"/>
        <end position="60"/>
    </location>
</feature>
<dbReference type="InterPro" id="IPR009057">
    <property type="entry name" value="Homeodomain-like_sf"/>
</dbReference>
<comment type="caution">
    <text evidence="4">The sequence shown here is derived from an EMBL/GenBank/DDBJ whole genome shotgun (WGS) entry which is preliminary data.</text>
</comment>
<dbReference type="PANTHER" id="PTHR30055:SF201">
    <property type="entry name" value="TRANSCRIPTIONAL REGULATORY PROTEIN"/>
    <property type="match status" value="1"/>
</dbReference>
<accession>A0ABU8QLG5</accession>